<keyword evidence="4" id="KW-1185">Reference proteome</keyword>
<feature type="domain" description="Methyltransferase putative zinc binding" evidence="1">
    <location>
        <begin position="11"/>
        <end position="72"/>
    </location>
</feature>
<evidence type="ECO:0000259" key="1">
    <source>
        <dbReference type="Pfam" id="PF08421"/>
    </source>
</evidence>
<dbReference type="Pfam" id="PF08421">
    <property type="entry name" value="Methyltransf_13"/>
    <property type="match status" value="1"/>
</dbReference>
<name>Q2WB31_PARM1</name>
<accession>Q2WB31</accession>
<dbReference type="EMBL" id="AP007255">
    <property type="protein sequence ID" value="BAE48944.1"/>
    <property type="molecule type" value="Genomic_DNA"/>
</dbReference>
<dbReference type="Gene3D" id="6.10.250.3100">
    <property type="match status" value="1"/>
</dbReference>
<dbReference type="OrthoDB" id="9815644at2"/>
<dbReference type="Proteomes" id="UP000007058">
    <property type="component" value="Chromosome"/>
</dbReference>
<dbReference type="Pfam" id="PF08484">
    <property type="entry name" value="Methyltransf_14"/>
    <property type="match status" value="1"/>
</dbReference>
<feature type="domain" description="C-methyltransferase" evidence="2">
    <location>
        <begin position="252"/>
        <end position="409"/>
    </location>
</feature>
<dbReference type="InterPro" id="IPR029063">
    <property type="entry name" value="SAM-dependent_MTases_sf"/>
</dbReference>
<evidence type="ECO:0000313" key="3">
    <source>
        <dbReference type="EMBL" id="BAE48944.1"/>
    </source>
</evidence>
<dbReference type="InterPro" id="IPR013691">
    <property type="entry name" value="MeTrfase_14"/>
</dbReference>
<dbReference type="PANTHER" id="PTHR43861:SF5">
    <property type="entry name" value="BLL5978 PROTEIN"/>
    <property type="match status" value="1"/>
</dbReference>
<evidence type="ECO:0000259" key="2">
    <source>
        <dbReference type="Pfam" id="PF08484"/>
    </source>
</evidence>
<dbReference type="KEGG" id="mag:amb0140"/>
<dbReference type="InterPro" id="IPR013630">
    <property type="entry name" value="Methyltransf_Zn-bd_dom_put"/>
</dbReference>
<proteinExistence type="predicted"/>
<keyword evidence="3" id="KW-0489">Methyltransferase</keyword>
<evidence type="ECO:0000313" key="4">
    <source>
        <dbReference type="Proteomes" id="UP000007058"/>
    </source>
</evidence>
<gene>
    <name evidence="3" type="ordered locus">amb0140</name>
</gene>
<organism evidence="3 4">
    <name type="scientific">Paramagnetospirillum magneticum (strain ATCC 700264 / AMB-1)</name>
    <name type="common">Magnetospirillum magneticum</name>
    <dbReference type="NCBI Taxonomy" id="342108"/>
    <lineage>
        <taxon>Bacteria</taxon>
        <taxon>Pseudomonadati</taxon>
        <taxon>Pseudomonadota</taxon>
        <taxon>Alphaproteobacteria</taxon>
        <taxon>Rhodospirillales</taxon>
        <taxon>Magnetospirillaceae</taxon>
        <taxon>Paramagnetospirillum</taxon>
    </lineage>
</organism>
<reference evidence="3 4" key="1">
    <citation type="journal article" date="2005" name="DNA Res.">
        <title>Complete genome sequence of the facultative anaerobic magnetotactic bacterium Magnetospirillum sp. strain AMB-1.</title>
        <authorList>
            <person name="Matsunaga T."/>
            <person name="Okamura Y."/>
            <person name="Fukuda Y."/>
            <person name="Wahyudi A.T."/>
            <person name="Murase Y."/>
            <person name="Takeyama H."/>
        </authorList>
    </citation>
    <scope>NUCLEOTIDE SEQUENCE [LARGE SCALE GENOMIC DNA]</scope>
    <source>
        <strain evidence="4">ATCC 700264 / AMB-1</strain>
    </source>
</reference>
<dbReference type="SUPFAM" id="SSF53335">
    <property type="entry name" value="S-adenosyl-L-methionine-dependent methyltransferases"/>
    <property type="match status" value="1"/>
</dbReference>
<dbReference type="Pfam" id="PF13489">
    <property type="entry name" value="Methyltransf_23"/>
    <property type="match status" value="1"/>
</dbReference>
<dbReference type="AlphaFoldDB" id="Q2WB31"/>
<keyword evidence="3" id="KW-0808">Transferase</keyword>
<dbReference type="GO" id="GO:0008168">
    <property type="term" value="F:methyltransferase activity"/>
    <property type="evidence" value="ECO:0007669"/>
    <property type="project" value="UniProtKB-KW"/>
</dbReference>
<dbReference type="Gene3D" id="3.40.50.720">
    <property type="entry name" value="NAD(P)-binding Rossmann-like Domain"/>
    <property type="match status" value="1"/>
</dbReference>
<dbReference type="InterPro" id="IPR038576">
    <property type="entry name" value="Methyltransf_Zn-bd_dom_put_sf"/>
</dbReference>
<dbReference type="PANTHER" id="PTHR43861">
    <property type="entry name" value="TRANS-ACONITATE 2-METHYLTRANSFERASE-RELATED"/>
    <property type="match status" value="1"/>
</dbReference>
<dbReference type="RefSeq" id="WP_011382587.1">
    <property type="nucleotide sequence ID" value="NC_007626.1"/>
</dbReference>
<dbReference type="Gene3D" id="3.40.50.150">
    <property type="entry name" value="Vaccinia Virus protein VP39"/>
    <property type="match status" value="1"/>
</dbReference>
<dbReference type="GO" id="GO:0032259">
    <property type="term" value="P:methylation"/>
    <property type="evidence" value="ECO:0007669"/>
    <property type="project" value="UniProtKB-KW"/>
</dbReference>
<dbReference type="HOGENOM" id="CLU_038800_1_0_5"/>
<protein>
    <submittedName>
        <fullName evidence="3">SAM-dependent methyltransferase</fullName>
    </submittedName>
</protein>
<sequence length="414" mass="44459">MSTQHHRRPTCRLCGGKRLTEVVKLVPTPPANAFVPASELDREQERFPLDVFFCEDCAHVQLLDVVDPRVLFEHYVYVSGTSPVFVRHFEDYAAFVMERFKPVAGGLVLDIGSNDGTLLSFFQKAGMRVLGIDPAQEISAEATARGIPTICGFFGADKGAEIAAAHGKAEVITANNVFAHIDDLSGVVDGVRGLLSPSGVFVFEVSYLVDVFENTLFDTIYHEHLDYHSVKPLIRFFAAKGMELVEAIRVGSHGGSLRGIAQLKGGPHAVGASVAEAVALEERLGLDRAATLAKFAADIEALGAELNAVLKSLKAAGKRVGAFGAPAKATTLMYHFGIGPELVDFIIDDSPLKQGLYSPGMHIPVVSSADGFAKKPDYLVILAWNFAKAIIDKNAAFRSGGGKFIIPIPKVEVV</sequence>
<dbReference type="Gene3D" id="6.20.50.110">
    <property type="entry name" value="Methyltransferase, zinc-binding domain"/>
    <property type="match status" value="1"/>
</dbReference>
<dbReference type="STRING" id="342108.amb0140"/>